<proteinExistence type="predicted"/>
<evidence type="ECO:0000313" key="2">
    <source>
        <dbReference type="EMBL" id="KAJ9139214.1"/>
    </source>
</evidence>
<name>A0AA38R903_9PEZI</name>
<keyword evidence="3" id="KW-1185">Reference proteome</keyword>
<comment type="caution">
    <text evidence="2">The sequence shown here is derived from an EMBL/GenBank/DDBJ whole genome shotgun (WGS) entry which is preliminary data.</text>
</comment>
<evidence type="ECO:0000256" key="1">
    <source>
        <dbReference type="SAM" id="MobiDB-lite"/>
    </source>
</evidence>
<accession>A0AA38R903</accession>
<sequence>MTSPSTPKGPDPEGPNIPFLLGTKNLEEWKNKIMHAMAYNNLERHMRDYIAQPGGAAEAAVWHRERLNARILIKTSLALIRDMLVAEGWDEDEPDPKLLFEAIGDLTAAMDELPVSTLMNELCHIDCLDFSSLAKYQSRAVFLKHILAQMDCSFSDTALTWVVINGLENKYPRWYQDLCRAMAAGSLDWEKLMRAISTRAIKEPQEKEETTAREEKQHKSTDSMSWDAGPPTSPKLKGSPKNNGYGPSGRESTPFV</sequence>
<gene>
    <name evidence="2" type="ORF">NKR23_g8113</name>
</gene>
<feature type="compositionally biased region" description="Basic and acidic residues" evidence="1">
    <location>
        <begin position="200"/>
        <end position="221"/>
    </location>
</feature>
<dbReference type="Proteomes" id="UP001174694">
    <property type="component" value="Unassembled WGS sequence"/>
</dbReference>
<dbReference type="EMBL" id="JANBVO010000027">
    <property type="protein sequence ID" value="KAJ9139214.1"/>
    <property type="molecule type" value="Genomic_DNA"/>
</dbReference>
<organism evidence="2 3">
    <name type="scientific">Pleurostoma richardsiae</name>
    <dbReference type="NCBI Taxonomy" id="41990"/>
    <lineage>
        <taxon>Eukaryota</taxon>
        <taxon>Fungi</taxon>
        <taxon>Dikarya</taxon>
        <taxon>Ascomycota</taxon>
        <taxon>Pezizomycotina</taxon>
        <taxon>Sordariomycetes</taxon>
        <taxon>Sordariomycetidae</taxon>
        <taxon>Calosphaeriales</taxon>
        <taxon>Pleurostomataceae</taxon>
        <taxon>Pleurostoma</taxon>
    </lineage>
</organism>
<reference evidence="2" key="1">
    <citation type="submission" date="2022-07" db="EMBL/GenBank/DDBJ databases">
        <title>Fungi with potential for degradation of polypropylene.</title>
        <authorList>
            <person name="Gostincar C."/>
        </authorList>
    </citation>
    <scope>NUCLEOTIDE SEQUENCE</scope>
    <source>
        <strain evidence="2">EXF-13308</strain>
    </source>
</reference>
<dbReference type="AlphaFoldDB" id="A0AA38R903"/>
<protein>
    <submittedName>
        <fullName evidence="2">Uncharacterized protein</fullName>
    </submittedName>
</protein>
<evidence type="ECO:0000313" key="3">
    <source>
        <dbReference type="Proteomes" id="UP001174694"/>
    </source>
</evidence>
<feature type="region of interest" description="Disordered" evidence="1">
    <location>
        <begin position="200"/>
        <end position="256"/>
    </location>
</feature>